<evidence type="ECO:0000313" key="1">
    <source>
        <dbReference type="EMBL" id="KAH6880424.1"/>
    </source>
</evidence>
<dbReference type="AlphaFoldDB" id="A0A9P8VVA6"/>
<proteinExistence type="predicted"/>
<sequence>MVITLPITFFPFITGLFQGYKMAGYVMKNRHSVIKNFEKNYATARQMNLFSVPGAPGIYDVAYKPYHVKELFEPTIWWQKLGLERFDIWESRYPPFGVADVSQLACLDCLYRELGSAEEEKSWHHWVYASKHFMSRENFFFDGWDEAFYRLVQHHNAKPSVANASFHWLFCPSSFLCNAWMVEGPALLHFTTEQLELDGNGELNDCDPSWDDHKYEKVHVQIIEFPITDPLKLALPRDTFPSYFNQMVGITGNTSMWKKHDAHFDLLQLARRAEAFSHEWVKEYPLTYGRLTKYEDAWLRMLGFEDSDLASIGSLCGSTITFLGRCGASRVKHMVGGFLERPKEAAEEEIPYDEDVGEDNAMAHLLRDLHYAFIL</sequence>
<dbReference type="OrthoDB" id="5015154at2759"/>
<reference evidence="1 2" key="1">
    <citation type="journal article" date="2021" name="Nat. Commun.">
        <title>Genetic determinants of endophytism in the Arabidopsis root mycobiome.</title>
        <authorList>
            <person name="Mesny F."/>
            <person name="Miyauchi S."/>
            <person name="Thiergart T."/>
            <person name="Pickel B."/>
            <person name="Atanasova L."/>
            <person name="Karlsson M."/>
            <person name="Huettel B."/>
            <person name="Barry K.W."/>
            <person name="Haridas S."/>
            <person name="Chen C."/>
            <person name="Bauer D."/>
            <person name="Andreopoulos W."/>
            <person name="Pangilinan J."/>
            <person name="LaButti K."/>
            <person name="Riley R."/>
            <person name="Lipzen A."/>
            <person name="Clum A."/>
            <person name="Drula E."/>
            <person name="Henrissat B."/>
            <person name="Kohler A."/>
            <person name="Grigoriev I.V."/>
            <person name="Martin F.M."/>
            <person name="Hacquard S."/>
        </authorList>
    </citation>
    <scope>NUCLEOTIDE SEQUENCE [LARGE SCALE GENOMIC DNA]</scope>
    <source>
        <strain evidence="1 2">MPI-CAGE-CH-0241</strain>
    </source>
</reference>
<protein>
    <submittedName>
        <fullName evidence="1">Uncharacterized protein</fullName>
    </submittedName>
</protein>
<name>A0A9P8VVA6_9HYPO</name>
<accession>A0A9P8VVA6</accession>
<gene>
    <name evidence="1" type="ORF">B0T10DRAFT_565644</name>
</gene>
<dbReference type="EMBL" id="JAGPYM010000026">
    <property type="protein sequence ID" value="KAH6880424.1"/>
    <property type="molecule type" value="Genomic_DNA"/>
</dbReference>
<evidence type="ECO:0000313" key="2">
    <source>
        <dbReference type="Proteomes" id="UP000777438"/>
    </source>
</evidence>
<keyword evidence="2" id="KW-1185">Reference proteome</keyword>
<dbReference type="Proteomes" id="UP000777438">
    <property type="component" value="Unassembled WGS sequence"/>
</dbReference>
<organism evidence="1 2">
    <name type="scientific">Thelonectria olida</name>
    <dbReference type="NCBI Taxonomy" id="1576542"/>
    <lineage>
        <taxon>Eukaryota</taxon>
        <taxon>Fungi</taxon>
        <taxon>Dikarya</taxon>
        <taxon>Ascomycota</taxon>
        <taxon>Pezizomycotina</taxon>
        <taxon>Sordariomycetes</taxon>
        <taxon>Hypocreomycetidae</taxon>
        <taxon>Hypocreales</taxon>
        <taxon>Nectriaceae</taxon>
        <taxon>Thelonectria</taxon>
    </lineage>
</organism>
<comment type="caution">
    <text evidence="1">The sequence shown here is derived from an EMBL/GenBank/DDBJ whole genome shotgun (WGS) entry which is preliminary data.</text>
</comment>